<dbReference type="Proteomes" id="UP000487649">
    <property type="component" value="Unassembled WGS sequence"/>
</dbReference>
<evidence type="ECO:0000313" key="2">
    <source>
        <dbReference type="EMBL" id="MTK20979.1"/>
    </source>
</evidence>
<gene>
    <name evidence="2" type="ORF">GMA92_06060</name>
</gene>
<feature type="region of interest" description="Disordered" evidence="1">
    <location>
        <begin position="73"/>
        <end position="181"/>
    </location>
</feature>
<dbReference type="AlphaFoldDB" id="A0A9X4XCY4"/>
<reference evidence="2 3" key="1">
    <citation type="journal article" date="2019" name="Nat. Med.">
        <title>A library of human gut bacterial isolates paired with longitudinal multiomics data enables mechanistic microbiome research.</title>
        <authorList>
            <person name="Poyet M."/>
            <person name="Groussin M."/>
            <person name="Gibbons S.M."/>
            <person name="Avila-Pacheco J."/>
            <person name="Jiang X."/>
            <person name="Kearney S.M."/>
            <person name="Perrotta A.R."/>
            <person name="Berdy B."/>
            <person name="Zhao S."/>
            <person name="Lieberman T.D."/>
            <person name="Swanson P.K."/>
            <person name="Smith M."/>
            <person name="Roesemann S."/>
            <person name="Alexander J.E."/>
            <person name="Rich S.A."/>
            <person name="Livny J."/>
            <person name="Vlamakis H."/>
            <person name="Clish C."/>
            <person name="Bullock K."/>
            <person name="Deik A."/>
            <person name="Scott J."/>
            <person name="Pierce K.A."/>
            <person name="Xavier R.J."/>
            <person name="Alm E.J."/>
        </authorList>
    </citation>
    <scope>NUCLEOTIDE SEQUENCE [LARGE SCALE GENOMIC DNA]</scope>
    <source>
        <strain evidence="2 3">BIOML-A198</strain>
    </source>
</reference>
<dbReference type="EMBL" id="WMQE01000010">
    <property type="protein sequence ID" value="MTK20979.1"/>
    <property type="molecule type" value="Genomic_DNA"/>
</dbReference>
<feature type="compositionally biased region" description="Basic and acidic residues" evidence="1">
    <location>
        <begin position="87"/>
        <end position="99"/>
    </location>
</feature>
<accession>A0A9X4XCY4</accession>
<dbReference type="InterPro" id="IPR024485">
    <property type="entry name" value="DUF2680"/>
</dbReference>
<feature type="compositionally biased region" description="Basic and acidic residues" evidence="1">
    <location>
        <begin position="108"/>
        <end position="181"/>
    </location>
</feature>
<dbReference type="Pfam" id="PF10925">
    <property type="entry name" value="DUF2680"/>
    <property type="match status" value="1"/>
</dbReference>
<proteinExistence type="predicted"/>
<organism evidence="2 3">
    <name type="scientific">Turicibacter sanguinis</name>
    <dbReference type="NCBI Taxonomy" id="154288"/>
    <lineage>
        <taxon>Bacteria</taxon>
        <taxon>Bacillati</taxon>
        <taxon>Bacillota</taxon>
        <taxon>Erysipelotrichia</taxon>
        <taxon>Erysipelotrichales</taxon>
        <taxon>Turicibacteraceae</taxon>
        <taxon>Turicibacter</taxon>
    </lineage>
</organism>
<evidence type="ECO:0000313" key="3">
    <source>
        <dbReference type="Proteomes" id="UP000487649"/>
    </source>
</evidence>
<evidence type="ECO:0000256" key="1">
    <source>
        <dbReference type="SAM" id="MobiDB-lite"/>
    </source>
</evidence>
<name>A0A9X4XCY4_9FIRM</name>
<comment type="caution">
    <text evidence="2">The sequence shown here is derived from an EMBL/GenBank/DDBJ whole genome shotgun (WGS) entry which is preliminary data.</text>
</comment>
<sequence>MAKHEQKFKEAQAKFDALTADQKKEIYDLFDKVNVAKVKLLDKYVEYGIISKDEAQAMQKYMAEFSEKARNEQMFIGVAGPRGPKAPKPESETKEESKTSKTQNASTEKGEVESKAPKARQETENKGTTESKAPEARQETENKGTTESRVPETQKEAENKGNLKENQSENIAEKGSKIQED</sequence>
<protein>
    <submittedName>
        <fullName evidence="2">DUF2680 domain-containing protein</fullName>
    </submittedName>
</protein>